<evidence type="ECO:0000313" key="3">
    <source>
        <dbReference type="Proteomes" id="UP001321825"/>
    </source>
</evidence>
<gene>
    <name evidence="2" type="ORF">MIT9_P0505</name>
</gene>
<dbReference type="RefSeq" id="WP_317705872.1">
    <property type="nucleotide sequence ID" value="NZ_AP024714.1"/>
</dbReference>
<dbReference type="EMBL" id="AP024714">
    <property type="protein sequence ID" value="BCX80927.1"/>
    <property type="molecule type" value="Genomic_DNA"/>
</dbReference>
<name>A0AAU9BY08_9GAMM</name>
<dbReference type="Proteomes" id="UP001321825">
    <property type="component" value="Chromosome"/>
</dbReference>
<accession>A0AAU9BY08</accession>
<reference evidence="3" key="1">
    <citation type="journal article" date="2024" name="Int. J. Syst. Evol. Microbiol.">
        <title>Methylomarinovum tepidoasis sp. nov., a moderately thermophilic methanotroph of the family Methylothermaceae isolated from a deep-sea hydrothermal field.</title>
        <authorList>
            <person name="Hirayama H."/>
            <person name="Takaki Y."/>
            <person name="Abe M."/>
            <person name="Miyazaki M."/>
            <person name="Uematsu K."/>
            <person name="Matsui Y."/>
            <person name="Takai K."/>
        </authorList>
    </citation>
    <scope>NUCLEOTIDE SEQUENCE [LARGE SCALE GENOMIC DNA]</scope>
    <source>
        <strain evidence="3">IT-9</strain>
    </source>
</reference>
<keyword evidence="1" id="KW-0812">Transmembrane</keyword>
<evidence type="ECO:0008006" key="4">
    <source>
        <dbReference type="Google" id="ProtNLM"/>
    </source>
</evidence>
<dbReference type="Pfam" id="PF10066">
    <property type="entry name" value="DUF2304"/>
    <property type="match status" value="1"/>
</dbReference>
<proteinExistence type="predicted"/>
<feature type="transmembrane region" description="Helical" evidence="1">
    <location>
        <begin position="32"/>
        <end position="49"/>
    </location>
</feature>
<keyword evidence="3" id="KW-1185">Reference proteome</keyword>
<dbReference type="InterPro" id="IPR019277">
    <property type="entry name" value="DUF2304"/>
</dbReference>
<dbReference type="KEGG" id="mcau:MIT9_P0505"/>
<sequence>MTYQLTSALLGFTLAVVILWLIYKDHMHTRHAFWWMAVAVTVFVLGFFPNLVDWLGLRLGVAYPPVLALVAAIGVLLVKLLLMDIENSRQERALRRLIQRMALLEAELKRSRE</sequence>
<organism evidence="2 3">
    <name type="scientific">Methylomarinovum caldicuralii</name>
    <dbReference type="NCBI Taxonomy" id="438856"/>
    <lineage>
        <taxon>Bacteria</taxon>
        <taxon>Pseudomonadati</taxon>
        <taxon>Pseudomonadota</taxon>
        <taxon>Gammaproteobacteria</taxon>
        <taxon>Methylococcales</taxon>
        <taxon>Methylothermaceae</taxon>
        <taxon>Methylomarinovum</taxon>
    </lineage>
</organism>
<evidence type="ECO:0000256" key="1">
    <source>
        <dbReference type="SAM" id="Phobius"/>
    </source>
</evidence>
<feature type="transmembrane region" description="Helical" evidence="1">
    <location>
        <begin position="6"/>
        <end position="23"/>
    </location>
</feature>
<keyword evidence="1" id="KW-0472">Membrane</keyword>
<protein>
    <recommendedName>
        <fullName evidence="4">DUF2304 domain-containing protein</fullName>
    </recommendedName>
</protein>
<dbReference type="AlphaFoldDB" id="A0AAU9BY08"/>
<feature type="transmembrane region" description="Helical" evidence="1">
    <location>
        <begin position="61"/>
        <end position="82"/>
    </location>
</feature>
<evidence type="ECO:0000313" key="2">
    <source>
        <dbReference type="EMBL" id="BCX80927.1"/>
    </source>
</evidence>
<keyword evidence="1" id="KW-1133">Transmembrane helix</keyword>